<feature type="region of interest" description="Disordered" evidence="1">
    <location>
        <begin position="955"/>
        <end position="1016"/>
    </location>
</feature>
<feature type="compositionally biased region" description="Polar residues" evidence="1">
    <location>
        <begin position="1333"/>
        <end position="1343"/>
    </location>
</feature>
<feature type="compositionally biased region" description="Basic and acidic residues" evidence="1">
    <location>
        <begin position="2160"/>
        <end position="2169"/>
    </location>
</feature>
<feature type="region of interest" description="Disordered" evidence="1">
    <location>
        <begin position="329"/>
        <end position="411"/>
    </location>
</feature>
<feature type="compositionally biased region" description="Basic and acidic residues" evidence="1">
    <location>
        <begin position="1461"/>
        <end position="1480"/>
    </location>
</feature>
<feature type="compositionally biased region" description="Basic and acidic residues" evidence="1">
    <location>
        <begin position="1670"/>
        <end position="1679"/>
    </location>
</feature>
<feature type="compositionally biased region" description="Basic and acidic residues" evidence="1">
    <location>
        <begin position="1520"/>
        <end position="1535"/>
    </location>
</feature>
<protein>
    <recommendedName>
        <fullName evidence="4">Involucrin repeat protein</fullName>
    </recommendedName>
</protein>
<feature type="compositionally biased region" description="Basic and acidic residues" evidence="1">
    <location>
        <begin position="1924"/>
        <end position="1933"/>
    </location>
</feature>
<feature type="region of interest" description="Disordered" evidence="1">
    <location>
        <begin position="909"/>
        <end position="938"/>
    </location>
</feature>
<feature type="compositionally biased region" description="Polar residues" evidence="1">
    <location>
        <begin position="1582"/>
        <end position="1595"/>
    </location>
</feature>
<feature type="region of interest" description="Disordered" evidence="1">
    <location>
        <begin position="275"/>
        <end position="313"/>
    </location>
</feature>
<comment type="caution">
    <text evidence="2">The sequence shown here is derived from an EMBL/GenBank/DDBJ whole genome shotgun (WGS) entry which is preliminary data.</text>
</comment>
<feature type="compositionally biased region" description="Basic and acidic residues" evidence="1">
    <location>
        <begin position="2184"/>
        <end position="2201"/>
    </location>
</feature>
<feature type="region of interest" description="Disordered" evidence="1">
    <location>
        <begin position="1763"/>
        <end position="1856"/>
    </location>
</feature>
<sequence>MMTREHHRRRSPGSTRRRRKERRDSREQLYNQQIIPVPISTPYHEQEYPDPTSPRSSVLSSSSYSSSTSSSLLNISQSTRDGLGFRRFFSGGSGSERKHRRRVKKKSRVFGRNSSSSSVDSDLAYGRGYIERRRSREYTSPSGRPPRRDEIEWRRPSPPGRKQTDEEIIELGRKFAELARQQNHEDLRAAGRKRPSRVAGAVAAVDQFHRTSNGKLDRGAGGSKPYRHSSSDDSEWESASEDESSSSGSDSGLAYGLASSLPSSDADLALAYGSASHLPGDSYKPARLNSASRQEPTLGQETLSYHTPSVVDPKLFGPVNSLRGYVRTPCGFERVEDSPSDEARRRYERPVVPSGPTSSDSRPLQRVYPVPTSDPTRFDAARGSIASIHQQDASSRSWPAPVPLQHPKPVAPVSSKVFESVDTEFNNVGRTSSGKSLAGAAAAGLAGAALGAVMSSDRRDDREDDTKREGYVERRASKQPEGNDEKRKRRDGLCDDRHGGRHEKKDLGTDREYESETRRRILAGRDDGADVDHERETHSREMRRSGYDFGREPRDEEKNDQRKARNERYNEGHGEDGRIDRSSGTNGYRGAEGPEILPSHGPIDPFQFQVSNDAFQTPSFGTPKRPLTPNVVTVDREPDFSRLPLSDNFEPSGRVSRRDEYERELRDAQKAYESAQHATAPIGAAAMTAAVPAVMAGTRSDRDSPRRQGDPAKKEADRDDVQEAANRYYREREFVRKIKTDERQTRSSSPERSVVDKWKKQPEPEIIEIVEPPKSQNSPKKRSLYGAPDADVLVDNILDHPKELSRFQTGHLFVSEPSMQGPVFKSKDPSADRDRPMLNIVRPTPTSSPMPKIRRPEAPSPSEFSKGAEIGISRSTPDVILGPHGEVVRSAPISKVVSWGENQTKRYVVESPFREDDPNSGTGVIAPVEMPKGSSAKNDDWGAIAAAVAGVGAAAAFSRSSDNSNETESPASSGKGVSRDEGEKSISFGDSYENPPVPGPKPPSPRSARLPGGFAEDPSFTAIIAAGLEGTRFDPRSPRAPDVFVEDPSFAANIAAGLEGAGFDPNIVIDDPSFHMRDPPPGTSGPTIYRSPFVETVDDLGIINDVDPGALQGSRDHGFVIGELPETPADENDISTKNSKITWELNKRERGAGENTASGNDTGKSDIVLVGESSTEAARTDSNRNEYQPSAEPSRKEHKRRDTAAKSQAKKGSRLPVAVDAFRDIQDGRTPQLGDGRDTPMDDKKKSRRGPDTPGPRGPVHSYKNEALPDISRRSRDEWTDAPGGLGRSYTFEDIRRPRGEWTDVPGGLGRSYTFEDIRSVPVVDTAEEWKSVKSSTEESSGDLSAHRSTPREEPDPARTVESPKELINPFTDSRGKKADATEEESDVSAKKSRLTEMRKRDSVASGLVSQLDTIPEDVAETPRASTDSFDGGRKGETDIPEDEWEDMPGSFPEAGDVPEEEKPPDRGMDPFEPLKRDVSSVESGPSRYDDAQSNRNGSPTRVNYSDDAKPTAPTPGVSERGDGESLKSIGDKKSSGNTSLLGRFKSSMGIHDEKNPPRKSDGRKNSFLDNADTLGAGVGSTGTAIPFSSQGSHSKATDVPSEKEAHSVPTTREGRPSRESVTGLFDSAIVEREIRPAIDPQYGDLLPLPPSASGSPVPEIHELPALPDSRPETPEHELYLLSDKFSHSRRHTGHDNSLRPKSPSHSAVPLQFRMGHRHSPSSPASLKLPRAVSPSPEPGSAFKSRVRPMSWGSSREFKPLYLVEKTSQEQVNASAPPEEQLPELPPSEPPSRESPSPELQERGDDVQYPSYMSIALPKELKLDQPKPRRLDTPIASNAKNLDSQESTPKAEFASDVISNALDERVATPPHAVVSPIDVSALPPLPDSRGTSLLDEPLSDEPVYQEDVGDDTTDSTQLPPRSIATEETRDSLVWERSLSLVPTQQSTGLSDLVDETPYHDLKDTTETAALTVAAASGLVAMVPLHNQNDVDESEKEASISLSPSTKAASLDEPLKEDTSRVPDAPETPGGTTEEDDPENPVPTGPKKSEESEKGATIESEDATGATETYETPLEPEGETVQVDVAEEIPQPQVIKKPVPTRLSKSARRRLKKQQKEQTLVAEREQSTQAVLPATPVPAPEYKPGVDQTAEQIAEPVQPRSEADPQDTHLPRGQPPVSEPAASAPREDYEKENSQFRAEELSTKSLQLKGL</sequence>
<evidence type="ECO:0000313" key="2">
    <source>
        <dbReference type="EMBL" id="RYO92952.1"/>
    </source>
</evidence>
<feature type="region of interest" description="Disordered" evidence="1">
    <location>
        <begin position="1120"/>
        <end position="1312"/>
    </location>
</feature>
<feature type="compositionally biased region" description="Basic and acidic residues" evidence="1">
    <location>
        <begin position="1235"/>
        <end position="1251"/>
    </location>
</feature>
<feature type="compositionally biased region" description="Basic and acidic residues" evidence="1">
    <location>
        <begin position="146"/>
        <end position="155"/>
    </location>
</feature>
<feature type="compositionally biased region" description="Basic and acidic residues" evidence="1">
    <location>
        <begin position="2046"/>
        <end position="2055"/>
    </location>
</feature>
<evidence type="ECO:0000256" key="1">
    <source>
        <dbReference type="SAM" id="MobiDB-lite"/>
    </source>
</evidence>
<feature type="compositionally biased region" description="Basic and acidic residues" evidence="1">
    <location>
        <begin position="753"/>
        <end position="763"/>
    </location>
</feature>
<feature type="compositionally biased region" description="Basic and acidic residues" evidence="1">
    <location>
        <begin position="699"/>
        <end position="721"/>
    </location>
</feature>
<feature type="region of interest" description="Disordered" evidence="1">
    <location>
        <begin position="693"/>
        <end position="784"/>
    </location>
</feature>
<dbReference type="EMBL" id="QJNU01000598">
    <property type="protein sequence ID" value="RYO92952.1"/>
    <property type="molecule type" value="Genomic_DNA"/>
</dbReference>
<feature type="compositionally biased region" description="Basic residues" evidence="1">
    <location>
        <begin position="1"/>
        <end position="21"/>
    </location>
</feature>
<feature type="compositionally biased region" description="Basic and acidic residues" evidence="1">
    <location>
        <begin position="825"/>
        <end position="836"/>
    </location>
</feature>
<feature type="compositionally biased region" description="Low complexity" evidence="1">
    <location>
        <begin position="53"/>
        <end position="90"/>
    </location>
</feature>
<accession>A0A4Q4SYG1</accession>
<feature type="compositionally biased region" description="Acidic residues" evidence="1">
    <location>
        <begin position="232"/>
        <end position="244"/>
    </location>
</feature>
<feature type="compositionally biased region" description="Polar residues" evidence="1">
    <location>
        <begin position="289"/>
        <end position="307"/>
    </location>
</feature>
<feature type="compositionally biased region" description="Basic and acidic residues" evidence="1">
    <location>
        <begin position="1291"/>
        <end position="1302"/>
    </location>
</feature>
<feature type="compositionally biased region" description="Pro residues" evidence="1">
    <location>
        <begin position="400"/>
        <end position="410"/>
    </location>
</feature>
<feature type="region of interest" description="Disordered" evidence="1">
    <location>
        <begin position="1986"/>
        <end position="2210"/>
    </location>
</feature>
<dbReference type="STRING" id="155417.A0A4Q4SYG1"/>
<gene>
    <name evidence="2" type="ORF">DL764_008054</name>
</gene>
<feature type="region of interest" description="Disordered" evidence="1">
    <location>
        <begin position="182"/>
        <end position="258"/>
    </location>
</feature>
<evidence type="ECO:0008006" key="4">
    <source>
        <dbReference type="Google" id="ProtNLM"/>
    </source>
</evidence>
<name>A0A4Q4SYG1_9PEZI</name>
<feature type="compositionally biased region" description="Basic and acidic residues" evidence="1">
    <location>
        <begin position="456"/>
        <end position="581"/>
    </location>
</feature>
<feature type="compositionally biased region" description="Basic and acidic residues" evidence="1">
    <location>
        <begin position="333"/>
        <end position="349"/>
    </location>
</feature>
<feature type="compositionally biased region" description="Pro residues" evidence="1">
    <location>
        <begin position="995"/>
        <end position="1005"/>
    </location>
</feature>
<feature type="compositionally biased region" description="Polar residues" evidence="1">
    <location>
        <begin position="1494"/>
        <end position="1504"/>
    </location>
</feature>
<feature type="compositionally biased region" description="Basic and acidic residues" evidence="1">
    <location>
        <begin position="1601"/>
        <end position="1619"/>
    </location>
</feature>
<feature type="region of interest" description="Disordered" evidence="1">
    <location>
        <begin position="1"/>
        <end position="169"/>
    </location>
</feature>
<feature type="region of interest" description="Disordered" evidence="1">
    <location>
        <begin position="1874"/>
        <end position="1933"/>
    </location>
</feature>
<proteinExistence type="predicted"/>
<dbReference type="OrthoDB" id="5365701at2759"/>
<feature type="compositionally biased region" description="Basic residues" evidence="1">
    <location>
        <begin position="97"/>
        <end position="109"/>
    </location>
</feature>
<feature type="compositionally biased region" description="Basic and acidic residues" evidence="1">
    <location>
        <begin position="1551"/>
        <end position="1567"/>
    </location>
</feature>
<feature type="compositionally biased region" description="Polar residues" evidence="1">
    <location>
        <begin position="958"/>
        <end position="972"/>
    </location>
</feature>
<feature type="compositionally biased region" description="Polar residues" evidence="1">
    <location>
        <begin position="1835"/>
        <end position="1848"/>
    </location>
</feature>
<feature type="region of interest" description="Disordered" evidence="1">
    <location>
        <begin position="449"/>
        <end position="607"/>
    </location>
</feature>
<feature type="compositionally biased region" description="Low complexity" evidence="1">
    <location>
        <begin position="245"/>
        <end position="258"/>
    </location>
</feature>
<feature type="region of interest" description="Disordered" evidence="1">
    <location>
        <begin position="638"/>
        <end position="662"/>
    </location>
</feature>
<feature type="region of interest" description="Disordered" evidence="1">
    <location>
        <begin position="1324"/>
        <end position="1626"/>
    </location>
</feature>
<dbReference type="Proteomes" id="UP000293360">
    <property type="component" value="Unassembled WGS sequence"/>
</dbReference>
<keyword evidence="3" id="KW-1185">Reference proteome</keyword>
<evidence type="ECO:0000313" key="3">
    <source>
        <dbReference type="Proteomes" id="UP000293360"/>
    </source>
</evidence>
<feature type="compositionally biased region" description="Acidic residues" evidence="1">
    <location>
        <begin position="1897"/>
        <end position="1913"/>
    </location>
</feature>
<feature type="region of interest" description="Disordered" evidence="1">
    <location>
        <begin position="1641"/>
        <end position="1750"/>
    </location>
</feature>
<feature type="compositionally biased region" description="Basic and acidic residues" evidence="1">
    <location>
        <begin position="1350"/>
        <end position="1365"/>
    </location>
</feature>
<feature type="compositionally biased region" description="Polar residues" evidence="1">
    <location>
        <begin position="387"/>
        <end position="397"/>
    </location>
</feature>
<feature type="compositionally biased region" description="Basic and acidic residues" evidence="1">
    <location>
        <begin position="1819"/>
        <end position="1832"/>
    </location>
</feature>
<feature type="region of interest" description="Disordered" evidence="1">
    <location>
        <begin position="817"/>
        <end position="868"/>
    </location>
</feature>
<organism evidence="2 3">
    <name type="scientific">Monosporascus ibericus</name>
    <dbReference type="NCBI Taxonomy" id="155417"/>
    <lineage>
        <taxon>Eukaryota</taxon>
        <taxon>Fungi</taxon>
        <taxon>Dikarya</taxon>
        <taxon>Ascomycota</taxon>
        <taxon>Pezizomycotina</taxon>
        <taxon>Sordariomycetes</taxon>
        <taxon>Xylariomycetidae</taxon>
        <taxon>Xylariales</taxon>
        <taxon>Xylariales incertae sedis</taxon>
        <taxon>Monosporascus</taxon>
    </lineage>
</organism>
<feature type="compositionally biased region" description="Basic and acidic residues" evidence="1">
    <location>
        <begin position="1388"/>
        <end position="1403"/>
    </location>
</feature>
<feature type="compositionally biased region" description="Basic and acidic residues" evidence="1">
    <location>
        <begin position="728"/>
        <end position="745"/>
    </location>
</feature>
<reference evidence="2 3" key="1">
    <citation type="submission" date="2018-06" db="EMBL/GenBank/DDBJ databases">
        <title>Complete Genomes of Monosporascus.</title>
        <authorList>
            <person name="Robinson A.J."/>
            <person name="Natvig D.O."/>
        </authorList>
    </citation>
    <scope>NUCLEOTIDE SEQUENCE [LARGE SCALE GENOMIC DNA]</scope>
    <source>
        <strain evidence="2 3">CBS 110550</strain>
    </source>
</reference>
<feature type="region of interest" description="Disordered" evidence="1">
    <location>
        <begin position="1069"/>
        <end position="1090"/>
    </location>
</feature>